<dbReference type="InterPro" id="IPR006099">
    <property type="entry name" value="MeMalonylCoA_mutase_a/b_cat"/>
</dbReference>
<dbReference type="PROSITE" id="PS00544">
    <property type="entry name" value="METMALONYL_COA_MUTASE"/>
    <property type="match status" value="1"/>
</dbReference>
<evidence type="ECO:0000256" key="1">
    <source>
        <dbReference type="ARBA" id="ARBA00000290"/>
    </source>
</evidence>
<comment type="pathway">
    <text evidence="3">Metabolic intermediate metabolism; propanoyl-CoA degradation; succinyl-CoA from propanoyl-CoA: step 3/3.</text>
</comment>
<evidence type="ECO:0000256" key="2">
    <source>
        <dbReference type="ARBA" id="ARBA00001922"/>
    </source>
</evidence>
<evidence type="ECO:0000313" key="12">
    <source>
        <dbReference type="Proteomes" id="UP000027661"/>
    </source>
</evidence>
<dbReference type="InterPro" id="IPR036724">
    <property type="entry name" value="Cobalamin-bd_sf"/>
</dbReference>
<reference evidence="11 12" key="1">
    <citation type="submission" date="2014-04" db="EMBL/GenBank/DDBJ databases">
        <authorList>
            <person name="Sears C."/>
            <person name="Carroll K."/>
            <person name="Sack B.R."/>
            <person name="Qadri F."/>
            <person name="Myers L.L."/>
            <person name="Chung G.-T."/>
            <person name="Escheverria P."/>
            <person name="Fraser C.M."/>
            <person name="Sadzewicz L."/>
            <person name="Shefchek K.A."/>
            <person name="Tallon L."/>
            <person name="Das S.P."/>
            <person name="Daugherty S."/>
            <person name="Mongodin E.F."/>
        </authorList>
    </citation>
    <scope>NUCLEOTIDE SEQUENCE [LARGE SCALE GENOMIC DNA]</scope>
    <source>
        <strain evidence="11 12">3975 RP4</strain>
    </source>
</reference>
<protein>
    <recommendedName>
        <fullName evidence="9">Methylmalonyl-CoA mutase small subunit</fullName>
        <ecNumber evidence="9">5.4.99.2</ecNumber>
    </recommendedName>
</protein>
<feature type="domain" description="Methylmalonyl-CoA mutase alpha/beta chain catalytic" evidence="10">
    <location>
        <begin position="41"/>
        <end position="111"/>
    </location>
</feature>
<dbReference type="InterPro" id="IPR004608">
    <property type="entry name" value="MMCoA_mutase_b"/>
</dbReference>
<comment type="caution">
    <text evidence="11">The sequence shown here is derived from an EMBL/GenBank/DDBJ whole genome shotgun (WGS) entry which is preliminary data.</text>
</comment>
<dbReference type="CDD" id="cd03677">
    <property type="entry name" value="MM_CoA_mutase_beta"/>
    <property type="match status" value="1"/>
</dbReference>
<proteinExistence type="inferred from homology"/>
<dbReference type="GO" id="GO:0031419">
    <property type="term" value="F:cobalamin binding"/>
    <property type="evidence" value="ECO:0007669"/>
    <property type="project" value="UniProtKB-KW"/>
</dbReference>
<evidence type="ECO:0000256" key="9">
    <source>
        <dbReference type="NCBIfam" id="TIGR00642"/>
    </source>
</evidence>
<evidence type="ECO:0000256" key="7">
    <source>
        <dbReference type="ARBA" id="ARBA00023235"/>
    </source>
</evidence>
<dbReference type="SUPFAM" id="SSF51703">
    <property type="entry name" value="Cobalamin (vitamin B12)-dependent enzymes"/>
    <property type="match status" value="1"/>
</dbReference>
<comment type="subunit">
    <text evidence="5">Heterodimer of an alpha and a beta chain.</text>
</comment>
<dbReference type="GO" id="GO:0004494">
    <property type="term" value="F:methylmalonyl-CoA mutase activity"/>
    <property type="evidence" value="ECO:0007669"/>
    <property type="project" value="UniProtKB-UniRule"/>
</dbReference>
<feature type="domain" description="Methylmalonyl-CoA mutase alpha/beta chain catalytic" evidence="10">
    <location>
        <begin position="125"/>
        <end position="468"/>
    </location>
</feature>
<dbReference type="AlphaFoldDB" id="A0A069SJX4"/>
<comment type="cofactor">
    <cofactor evidence="2">
        <name>adenosylcob(III)alamin</name>
        <dbReference type="ChEBI" id="CHEBI:18408"/>
    </cofactor>
</comment>
<dbReference type="Proteomes" id="UP000027661">
    <property type="component" value="Unassembled WGS sequence"/>
</dbReference>
<dbReference type="InterPro" id="IPR016176">
    <property type="entry name" value="Cbl-dep_enz_cat"/>
</dbReference>
<evidence type="ECO:0000256" key="4">
    <source>
        <dbReference type="ARBA" id="ARBA00008465"/>
    </source>
</evidence>
<dbReference type="RefSeq" id="WP_005852997.1">
    <property type="nucleotide sequence ID" value="NZ_JNHM01000019.1"/>
</dbReference>
<keyword evidence="6" id="KW-0846">Cobalamin</keyword>
<dbReference type="NCBIfam" id="TIGR00642">
    <property type="entry name" value="mmCoA_mut_beta"/>
    <property type="match status" value="1"/>
</dbReference>
<keyword evidence="8" id="KW-0170">Cobalt</keyword>
<evidence type="ECO:0000256" key="6">
    <source>
        <dbReference type="ARBA" id="ARBA00022628"/>
    </source>
</evidence>
<dbReference type="Gene3D" id="3.40.50.280">
    <property type="entry name" value="Cobalamin-binding domain"/>
    <property type="match status" value="1"/>
</dbReference>
<evidence type="ECO:0000259" key="10">
    <source>
        <dbReference type="Pfam" id="PF01642"/>
    </source>
</evidence>
<dbReference type="EC" id="5.4.99.2" evidence="9"/>
<dbReference type="CDD" id="cd02065">
    <property type="entry name" value="B12-binding_like"/>
    <property type="match status" value="1"/>
</dbReference>
<comment type="similarity">
    <text evidence="4">Belongs to the methylmalonyl-CoA mutase family.</text>
</comment>
<dbReference type="Pfam" id="PF01642">
    <property type="entry name" value="MM_CoA_mutase"/>
    <property type="match status" value="2"/>
</dbReference>
<dbReference type="PANTHER" id="PTHR48101">
    <property type="entry name" value="METHYLMALONYL-COA MUTASE, MITOCHONDRIAL-RELATED"/>
    <property type="match status" value="1"/>
</dbReference>
<evidence type="ECO:0000313" key="11">
    <source>
        <dbReference type="EMBL" id="KDS54855.1"/>
    </source>
</evidence>
<keyword evidence="7 11" id="KW-0413">Isomerase</keyword>
<dbReference type="UniPathway" id="UPA00945">
    <property type="reaction ID" value="UER00910"/>
</dbReference>
<accession>A0A069SJX4</accession>
<dbReference type="SUPFAM" id="SSF52242">
    <property type="entry name" value="Cobalamin (vitamin B12)-binding domain"/>
    <property type="match status" value="1"/>
</dbReference>
<organism evidence="11 12">
    <name type="scientific">Phocaeicola vulgatus str. 3975 RP4</name>
    <dbReference type="NCBI Taxonomy" id="1339352"/>
    <lineage>
        <taxon>Bacteria</taxon>
        <taxon>Pseudomonadati</taxon>
        <taxon>Bacteroidota</taxon>
        <taxon>Bacteroidia</taxon>
        <taxon>Bacteroidales</taxon>
        <taxon>Bacteroidaceae</taxon>
        <taxon>Phocaeicola</taxon>
    </lineage>
</organism>
<dbReference type="InterPro" id="IPR058549">
    <property type="entry name" value="MeMalonylCoA_mutase_a/b_site"/>
</dbReference>
<evidence type="ECO:0000256" key="3">
    <source>
        <dbReference type="ARBA" id="ARBA00005146"/>
    </source>
</evidence>
<dbReference type="PANTHER" id="PTHR48101:SF1">
    <property type="entry name" value="METHYLMALONYL-COA MUTASE, LARGE SUBUNIT"/>
    <property type="match status" value="1"/>
</dbReference>
<sequence>MADSKEKLFSDFPAVSTEQWMEKITADLKGADFEKKLVWRTNEGFKVKPFYRQEDLEGLKTTEGLPGEFPYVRGTKKNDNTWFVRQEIKVECPKEANAKALDILNKGVDSLGFYVKKKDLSPEYIETLLNDICAECIELNFSTCQGHTVELAQLLVAYFQKKGYDLTKLQGSVNYDPMGKMMVKGKDLSNFITTAKELVEVLAPLPKFRCICVNAIELNNAGSYISQELGYALAWGNEYLSKLVEAGVPAALAAKKIKFNFGISSNYFLEIAKFRAARMLWADIVKEYHPQCNRQPECPNKAEDGTCLCACKMVAHAETSTFNLTLFDAHVNLLRTQTEAMSAALAGVNSITVTPFDKTYETPDDFSERIARNQQLLLKEECHFNKVVDPAAGSYFIENLTISIATQAWELFLKVEDEGGMLEAVKAGKVQEAINASNKARHDSVSKRKEILLGTNQYPNFNEKAGEKAPVEAKCCCGGNHDSCEKPFATLNFDRAASQFEALRLQTEKSGKRPKAFMLTIGNLAMRQARAQFSCNFLACAGYEVIDNLGFPTVEAGVEAAMKAGADIVVICSSDDEYAEYAIPAFKALDGRAIFIVAGAPACMEELKAAGIENFIHVRVNVLDTLKEYNAKLGIK</sequence>
<dbReference type="GO" id="GO:0046872">
    <property type="term" value="F:metal ion binding"/>
    <property type="evidence" value="ECO:0007669"/>
    <property type="project" value="InterPro"/>
</dbReference>
<dbReference type="EMBL" id="JNHM01000019">
    <property type="protein sequence ID" value="KDS54855.1"/>
    <property type="molecule type" value="Genomic_DNA"/>
</dbReference>
<evidence type="ECO:0000256" key="5">
    <source>
        <dbReference type="ARBA" id="ARBA00011870"/>
    </source>
</evidence>
<gene>
    <name evidence="11" type="primary">mutA</name>
    <name evidence="11" type="ORF">M099_1538</name>
</gene>
<dbReference type="Gene3D" id="3.20.20.240">
    <property type="entry name" value="Methylmalonyl-CoA mutase"/>
    <property type="match status" value="1"/>
</dbReference>
<comment type="catalytic activity">
    <reaction evidence="1">
        <text>(R)-methylmalonyl-CoA = succinyl-CoA</text>
        <dbReference type="Rhea" id="RHEA:22888"/>
        <dbReference type="ChEBI" id="CHEBI:57292"/>
        <dbReference type="ChEBI" id="CHEBI:57326"/>
        <dbReference type="EC" id="5.4.99.2"/>
    </reaction>
</comment>
<evidence type="ECO:0000256" key="8">
    <source>
        <dbReference type="ARBA" id="ARBA00023285"/>
    </source>
</evidence>
<dbReference type="PATRIC" id="fig|1339352.3.peg.1490"/>
<name>A0A069SJX4_PHOVU</name>
<dbReference type="GO" id="GO:0019652">
    <property type="term" value="P:lactate fermentation to propionate and acetate"/>
    <property type="evidence" value="ECO:0007669"/>
    <property type="project" value="InterPro"/>
</dbReference>